<keyword evidence="1" id="KW-0677">Repeat</keyword>
<reference evidence="3 4" key="1">
    <citation type="submission" date="2024-02" db="EMBL/GenBank/DDBJ databases">
        <authorList>
            <person name="Vignale AGUSTIN F."/>
            <person name="Sosa J E."/>
            <person name="Modenutti C."/>
        </authorList>
    </citation>
    <scope>NUCLEOTIDE SEQUENCE [LARGE SCALE GENOMIC DNA]</scope>
</reference>
<accession>A0ABC8R8X2</accession>
<organism evidence="3 4">
    <name type="scientific">Ilex paraguariensis</name>
    <name type="common">yerba mate</name>
    <dbReference type="NCBI Taxonomy" id="185542"/>
    <lineage>
        <taxon>Eukaryota</taxon>
        <taxon>Viridiplantae</taxon>
        <taxon>Streptophyta</taxon>
        <taxon>Embryophyta</taxon>
        <taxon>Tracheophyta</taxon>
        <taxon>Spermatophyta</taxon>
        <taxon>Magnoliopsida</taxon>
        <taxon>eudicotyledons</taxon>
        <taxon>Gunneridae</taxon>
        <taxon>Pentapetalae</taxon>
        <taxon>asterids</taxon>
        <taxon>campanulids</taxon>
        <taxon>Aquifoliales</taxon>
        <taxon>Aquifoliaceae</taxon>
        <taxon>Ilex</taxon>
    </lineage>
</organism>
<evidence type="ECO:0000313" key="4">
    <source>
        <dbReference type="Proteomes" id="UP001642360"/>
    </source>
</evidence>
<evidence type="ECO:0000256" key="1">
    <source>
        <dbReference type="ARBA" id="ARBA00022737"/>
    </source>
</evidence>
<dbReference type="InterPro" id="IPR046960">
    <property type="entry name" value="PPR_At4g14850-like_plant"/>
</dbReference>
<proteinExistence type="predicted"/>
<dbReference type="Gene3D" id="1.25.40.10">
    <property type="entry name" value="Tetratricopeptide repeat domain"/>
    <property type="match status" value="1"/>
</dbReference>
<keyword evidence="2" id="KW-0732">Signal</keyword>
<evidence type="ECO:0000313" key="3">
    <source>
        <dbReference type="EMBL" id="CAK9141451.1"/>
    </source>
</evidence>
<dbReference type="PANTHER" id="PTHR47926:SF497">
    <property type="entry name" value="TETRATRICOPEPTIDE-LIKE HELICAL DOMAIN SUPERFAMILY"/>
    <property type="match status" value="1"/>
</dbReference>
<sequence length="104" mass="11379">MGLPLWVFFGLVAVRMISRYELGLSEPIVGCADLGAIDFGQKIHGYVYKFAGLAGHIVVNNGLIDMYSKSGNLDLTTKIFSEMLNNDLLTWTTMISGLALHGKK</sequence>
<dbReference type="InterPro" id="IPR011990">
    <property type="entry name" value="TPR-like_helical_dom_sf"/>
</dbReference>
<dbReference type="Pfam" id="PF01535">
    <property type="entry name" value="PPR"/>
    <property type="match status" value="2"/>
</dbReference>
<gene>
    <name evidence="3" type="ORF">ILEXP_LOCUS9035</name>
</gene>
<dbReference type="PANTHER" id="PTHR47926">
    <property type="entry name" value="PENTATRICOPEPTIDE REPEAT-CONTAINING PROTEIN"/>
    <property type="match status" value="1"/>
</dbReference>
<protein>
    <recommendedName>
        <fullName evidence="5">Pentatricopeptide repeat-containing protein</fullName>
    </recommendedName>
</protein>
<dbReference type="InterPro" id="IPR002885">
    <property type="entry name" value="PPR_rpt"/>
</dbReference>
<dbReference type="AlphaFoldDB" id="A0ABC8R8X2"/>
<feature type="signal peptide" evidence="2">
    <location>
        <begin position="1"/>
        <end position="25"/>
    </location>
</feature>
<dbReference type="NCBIfam" id="TIGR00756">
    <property type="entry name" value="PPR"/>
    <property type="match status" value="1"/>
</dbReference>
<feature type="chain" id="PRO_5044835313" description="Pentatricopeptide repeat-containing protein" evidence="2">
    <location>
        <begin position="26"/>
        <end position="104"/>
    </location>
</feature>
<evidence type="ECO:0008006" key="5">
    <source>
        <dbReference type="Google" id="ProtNLM"/>
    </source>
</evidence>
<evidence type="ECO:0000256" key="2">
    <source>
        <dbReference type="SAM" id="SignalP"/>
    </source>
</evidence>
<dbReference type="EMBL" id="CAUOFW020001136">
    <property type="protein sequence ID" value="CAK9141451.1"/>
    <property type="molecule type" value="Genomic_DNA"/>
</dbReference>
<dbReference type="Proteomes" id="UP001642360">
    <property type="component" value="Unassembled WGS sequence"/>
</dbReference>
<comment type="caution">
    <text evidence="3">The sequence shown here is derived from an EMBL/GenBank/DDBJ whole genome shotgun (WGS) entry which is preliminary data.</text>
</comment>
<name>A0ABC8R8X2_9AQUA</name>
<keyword evidence="4" id="KW-1185">Reference proteome</keyword>